<dbReference type="Proteomes" id="UP001459277">
    <property type="component" value="Unassembled WGS sequence"/>
</dbReference>
<dbReference type="AlphaFoldDB" id="A0AAW2DXK2"/>
<keyword evidence="3" id="KW-1185">Reference proteome</keyword>
<accession>A0AAW2DXK2</accession>
<dbReference type="EMBL" id="JAZDWU010000001">
    <property type="protein sequence ID" value="KAL0015378.1"/>
    <property type="molecule type" value="Genomic_DNA"/>
</dbReference>
<proteinExistence type="predicted"/>
<reference evidence="2 3" key="1">
    <citation type="submission" date="2024-01" db="EMBL/GenBank/DDBJ databases">
        <title>A telomere-to-telomere, gap-free genome of sweet tea (Lithocarpus litseifolius).</title>
        <authorList>
            <person name="Zhou J."/>
        </authorList>
    </citation>
    <scope>NUCLEOTIDE SEQUENCE [LARGE SCALE GENOMIC DNA]</scope>
    <source>
        <strain evidence="2">Zhou-2022a</strain>
        <tissue evidence="2">Leaf</tissue>
    </source>
</reference>
<evidence type="ECO:0000313" key="3">
    <source>
        <dbReference type="Proteomes" id="UP001459277"/>
    </source>
</evidence>
<organism evidence="2 3">
    <name type="scientific">Lithocarpus litseifolius</name>
    <dbReference type="NCBI Taxonomy" id="425828"/>
    <lineage>
        <taxon>Eukaryota</taxon>
        <taxon>Viridiplantae</taxon>
        <taxon>Streptophyta</taxon>
        <taxon>Embryophyta</taxon>
        <taxon>Tracheophyta</taxon>
        <taxon>Spermatophyta</taxon>
        <taxon>Magnoliopsida</taxon>
        <taxon>eudicotyledons</taxon>
        <taxon>Gunneridae</taxon>
        <taxon>Pentapetalae</taxon>
        <taxon>rosids</taxon>
        <taxon>fabids</taxon>
        <taxon>Fagales</taxon>
        <taxon>Fagaceae</taxon>
        <taxon>Lithocarpus</taxon>
    </lineage>
</organism>
<evidence type="ECO:0000313" key="2">
    <source>
        <dbReference type="EMBL" id="KAL0015378.1"/>
    </source>
</evidence>
<protein>
    <submittedName>
        <fullName evidence="2">Uncharacterized protein</fullName>
    </submittedName>
</protein>
<evidence type="ECO:0000256" key="1">
    <source>
        <dbReference type="SAM" id="MobiDB-lite"/>
    </source>
</evidence>
<gene>
    <name evidence="2" type="ORF">SO802_002447</name>
</gene>
<name>A0AAW2DXK2_9ROSI</name>
<sequence>MSRLSEEDQLSMVVKNLLPMYHKYLYAQYFPNFKALIAARTQIEDALNNGTIKTDDPPRFKKNVGSKVAEISNIHKNDPYQLIAPIAPVQYSGNDWGEPPSDREDEDTDLFYEDYYDQDIEDDVEANRWSDVDSDQYRLMNVFENAREANAQANQMYHEEYPYGHLSDWSDITNVSSRSGPRYDKHGSEVPELGPYYDSEPNSPTTEEEDDIDARLAALDHKLMVHSLRIMTLESAKCSDESEKGGVLEHLPQPTNLGNKGKHDLFDEWMDSIERLDAFVVNKPIDMEIKEEAMDDMDSNPTILMLRAERAY</sequence>
<feature type="region of interest" description="Disordered" evidence="1">
    <location>
        <begin position="180"/>
        <end position="209"/>
    </location>
</feature>
<comment type="caution">
    <text evidence="2">The sequence shown here is derived from an EMBL/GenBank/DDBJ whole genome shotgun (WGS) entry which is preliminary data.</text>
</comment>